<dbReference type="RefSeq" id="WP_242771985.1">
    <property type="nucleotide sequence ID" value="NZ_JALDAY010000011.1"/>
</dbReference>
<keyword evidence="3" id="KW-1185">Reference proteome</keyword>
<accession>A0ABS9YFM7</accession>
<feature type="region of interest" description="Disordered" evidence="1">
    <location>
        <begin position="1"/>
        <end position="43"/>
    </location>
</feature>
<protein>
    <submittedName>
        <fullName evidence="2">Uncharacterized protein</fullName>
    </submittedName>
</protein>
<comment type="caution">
    <text evidence="2">The sequence shown here is derived from an EMBL/GenBank/DDBJ whole genome shotgun (WGS) entry which is preliminary data.</text>
</comment>
<evidence type="ECO:0000256" key="1">
    <source>
        <dbReference type="SAM" id="MobiDB-lite"/>
    </source>
</evidence>
<proteinExistence type="predicted"/>
<organism evidence="2 3">
    <name type="scientific">Streptomyces cylindrosporus</name>
    <dbReference type="NCBI Taxonomy" id="2927583"/>
    <lineage>
        <taxon>Bacteria</taxon>
        <taxon>Bacillati</taxon>
        <taxon>Actinomycetota</taxon>
        <taxon>Actinomycetes</taxon>
        <taxon>Kitasatosporales</taxon>
        <taxon>Streptomycetaceae</taxon>
        <taxon>Streptomyces</taxon>
    </lineage>
</organism>
<evidence type="ECO:0000313" key="2">
    <source>
        <dbReference type="EMBL" id="MCI3276035.1"/>
    </source>
</evidence>
<feature type="compositionally biased region" description="Polar residues" evidence="1">
    <location>
        <begin position="13"/>
        <end position="24"/>
    </location>
</feature>
<evidence type="ECO:0000313" key="3">
    <source>
        <dbReference type="Proteomes" id="UP001165269"/>
    </source>
</evidence>
<dbReference type="EMBL" id="JALDAY010000011">
    <property type="protein sequence ID" value="MCI3276035.1"/>
    <property type="molecule type" value="Genomic_DNA"/>
</dbReference>
<gene>
    <name evidence="2" type="ORF">MQP27_33660</name>
</gene>
<sequence>MGSESAGREPSVNFGNISGNNTFAVGSHARAESHHVHHGGAGQLDDSAAELLKAVRDLRADLREKVRSSEQTVALDEALAETETELTTTGQATPTRRERLRELLTDSQALLTVLASAGTVAGLVGLRL</sequence>
<dbReference type="Proteomes" id="UP001165269">
    <property type="component" value="Unassembled WGS sequence"/>
</dbReference>
<reference evidence="2" key="1">
    <citation type="submission" date="2022-03" db="EMBL/GenBank/DDBJ databases">
        <title>Streptomyces 7R015 and 7R016 isolated from Barleria lupulina in Thailand.</title>
        <authorList>
            <person name="Kanchanasin P."/>
            <person name="Phongsopitanun W."/>
            <person name="Tanasupawat S."/>
        </authorList>
    </citation>
    <scope>NUCLEOTIDE SEQUENCE</scope>
    <source>
        <strain evidence="2">7R015</strain>
    </source>
</reference>
<name>A0ABS9YFM7_9ACTN</name>